<dbReference type="EMBL" id="JAHXZJ010000001">
    <property type="protein sequence ID" value="KAH0567911.1"/>
    <property type="molecule type" value="Genomic_DNA"/>
</dbReference>
<sequence>MDGMNILSDNSYLDDLSISSFLLLLEDEGFTFQFPMTIFNPLKPSTSNNDLQIFGGHPSHPHWYCLHFDGHNVFIYDSLGSGNFEKLTEVEKHYIQVRYPKQVEEKRVVFKNVTSQPDGSTCGVYAAAYATTIALGGDPSDFVYSQNSKEMREHFYTHIILARKLVHFPSTRKN</sequence>
<dbReference type="Proteomes" id="UP000826195">
    <property type="component" value="Unassembled WGS sequence"/>
</dbReference>
<evidence type="ECO:0008006" key="3">
    <source>
        <dbReference type="Google" id="ProtNLM"/>
    </source>
</evidence>
<dbReference type="Gene3D" id="3.40.395.10">
    <property type="entry name" value="Adenoviral Proteinase, Chain A"/>
    <property type="match status" value="1"/>
</dbReference>
<evidence type="ECO:0000313" key="2">
    <source>
        <dbReference type="Proteomes" id="UP000826195"/>
    </source>
</evidence>
<evidence type="ECO:0000313" key="1">
    <source>
        <dbReference type="EMBL" id="KAH0567911.1"/>
    </source>
</evidence>
<gene>
    <name evidence="1" type="ORF">KQX54_016083</name>
</gene>
<dbReference type="PANTHER" id="PTHR34718">
    <property type="entry name" value="PHD-TYPE DOMAIN-CONTAINING PROTEIN"/>
    <property type="match status" value="1"/>
</dbReference>
<dbReference type="InterPro" id="IPR038765">
    <property type="entry name" value="Papain-like_cys_pep_sf"/>
</dbReference>
<comment type="caution">
    <text evidence="1">The sequence shown here is derived from an EMBL/GenBank/DDBJ whole genome shotgun (WGS) entry which is preliminary data.</text>
</comment>
<dbReference type="PANTHER" id="PTHR34718:SF2">
    <property type="entry name" value="PHD-TYPE DOMAIN-CONTAINING PROTEIN"/>
    <property type="match status" value="1"/>
</dbReference>
<protein>
    <recommendedName>
        <fullName evidence="3">Ubiquitin-like protease family profile domain-containing protein</fullName>
    </recommendedName>
</protein>
<proteinExistence type="predicted"/>
<reference evidence="1 2" key="1">
    <citation type="journal article" date="2021" name="J. Hered.">
        <title>A chromosome-level genome assembly of the parasitoid wasp, Cotesia glomerata (Hymenoptera: Braconidae).</title>
        <authorList>
            <person name="Pinto B.J."/>
            <person name="Weis J.J."/>
            <person name="Gamble T."/>
            <person name="Ode P.J."/>
            <person name="Paul R."/>
            <person name="Zaspel J.M."/>
        </authorList>
    </citation>
    <scope>NUCLEOTIDE SEQUENCE [LARGE SCALE GENOMIC DNA]</scope>
    <source>
        <strain evidence="1">CgM1</strain>
    </source>
</reference>
<dbReference type="SUPFAM" id="SSF54001">
    <property type="entry name" value="Cysteine proteinases"/>
    <property type="match status" value="1"/>
</dbReference>
<name>A0AAV7J710_COTGL</name>
<keyword evidence="2" id="KW-1185">Reference proteome</keyword>
<dbReference type="AlphaFoldDB" id="A0AAV7J710"/>
<organism evidence="1 2">
    <name type="scientific">Cotesia glomerata</name>
    <name type="common">Lepidopteran parasitic wasp</name>
    <name type="synonym">Apanteles glomeratus</name>
    <dbReference type="NCBI Taxonomy" id="32391"/>
    <lineage>
        <taxon>Eukaryota</taxon>
        <taxon>Metazoa</taxon>
        <taxon>Ecdysozoa</taxon>
        <taxon>Arthropoda</taxon>
        <taxon>Hexapoda</taxon>
        <taxon>Insecta</taxon>
        <taxon>Pterygota</taxon>
        <taxon>Neoptera</taxon>
        <taxon>Endopterygota</taxon>
        <taxon>Hymenoptera</taxon>
        <taxon>Apocrita</taxon>
        <taxon>Ichneumonoidea</taxon>
        <taxon>Braconidae</taxon>
        <taxon>Microgastrinae</taxon>
        <taxon>Cotesia</taxon>
    </lineage>
</organism>
<accession>A0AAV7J710</accession>